<evidence type="ECO:0000313" key="2">
    <source>
        <dbReference type="Proteomes" id="UP000254889"/>
    </source>
</evidence>
<name>A0A345ZRJ3_9HYPH</name>
<dbReference type="AlphaFoldDB" id="A0A345ZRJ3"/>
<dbReference type="KEGG" id="ptaw:DW352_02795"/>
<dbReference type="GO" id="GO:0003676">
    <property type="term" value="F:nucleic acid binding"/>
    <property type="evidence" value="ECO:0007669"/>
    <property type="project" value="InterPro"/>
</dbReference>
<dbReference type="OrthoDB" id="7594452at2"/>
<gene>
    <name evidence="1" type="ORF">DW352_02795</name>
</gene>
<accession>A0A345ZRJ3</accession>
<proteinExistence type="predicted"/>
<dbReference type="Gene3D" id="3.40.1350.10">
    <property type="match status" value="1"/>
</dbReference>
<dbReference type="Proteomes" id="UP000254889">
    <property type="component" value="Chromosome"/>
</dbReference>
<dbReference type="EMBL" id="CP031417">
    <property type="protein sequence ID" value="AXK79540.1"/>
    <property type="molecule type" value="Genomic_DNA"/>
</dbReference>
<keyword evidence="2" id="KW-1185">Reference proteome</keyword>
<evidence type="ECO:0000313" key="1">
    <source>
        <dbReference type="EMBL" id="AXK79540.1"/>
    </source>
</evidence>
<sequence>MANTSTTGAAGEHYVMCQLLRRGLIAALAPTGVPNADIIVTDEIGDKLCAVQVKTRLKPGSDKGWHMSVKHERIISPNIYYCFVGFETQPPGCWIMPSDVVADVLKRSHAHWLAQPGKNGQAHKENDMRRLCESYDHENFLPEFSLGWLDPYKDRWDLLEAATKE</sequence>
<protein>
    <recommendedName>
        <fullName evidence="3">Aspartate ammonia-lyase</fullName>
    </recommendedName>
</protein>
<organism evidence="1 2">
    <name type="scientific">Pseudolabrys taiwanensis</name>
    <dbReference type="NCBI Taxonomy" id="331696"/>
    <lineage>
        <taxon>Bacteria</taxon>
        <taxon>Pseudomonadati</taxon>
        <taxon>Pseudomonadota</taxon>
        <taxon>Alphaproteobacteria</taxon>
        <taxon>Hyphomicrobiales</taxon>
        <taxon>Xanthobacteraceae</taxon>
        <taxon>Pseudolabrys</taxon>
    </lineage>
</organism>
<reference evidence="1 2" key="1">
    <citation type="submission" date="2018-07" db="EMBL/GenBank/DDBJ databases">
        <authorList>
            <person name="Quirk P.G."/>
            <person name="Krulwich T.A."/>
        </authorList>
    </citation>
    <scope>NUCLEOTIDE SEQUENCE [LARGE SCALE GENOMIC DNA]</scope>
    <source>
        <strain evidence="1 2">CC-BB4</strain>
    </source>
</reference>
<dbReference type="InterPro" id="IPR011856">
    <property type="entry name" value="tRNA_endonuc-like_dom_sf"/>
</dbReference>
<dbReference type="RefSeq" id="WP_115688332.1">
    <property type="nucleotide sequence ID" value="NZ_CP031417.1"/>
</dbReference>
<evidence type="ECO:0008006" key="3">
    <source>
        <dbReference type="Google" id="ProtNLM"/>
    </source>
</evidence>